<proteinExistence type="predicted"/>
<evidence type="ECO:0000313" key="1">
    <source>
        <dbReference type="EMBL" id="PWA62804.1"/>
    </source>
</evidence>
<dbReference type="OrthoDB" id="5855668at2759"/>
<dbReference type="PANTHER" id="PTHR45751:SF29">
    <property type="entry name" value="E3 UBIQUITIN-PROTEIN LIGASE RGLG2"/>
    <property type="match status" value="1"/>
</dbReference>
<reference evidence="1 2" key="1">
    <citation type="journal article" date="2018" name="Mol. Plant">
        <title>The genome of Artemisia annua provides insight into the evolution of Asteraceae family and artemisinin biosynthesis.</title>
        <authorList>
            <person name="Shen Q."/>
            <person name="Zhang L."/>
            <person name="Liao Z."/>
            <person name="Wang S."/>
            <person name="Yan T."/>
            <person name="Shi P."/>
            <person name="Liu M."/>
            <person name="Fu X."/>
            <person name="Pan Q."/>
            <person name="Wang Y."/>
            <person name="Lv Z."/>
            <person name="Lu X."/>
            <person name="Zhang F."/>
            <person name="Jiang W."/>
            <person name="Ma Y."/>
            <person name="Chen M."/>
            <person name="Hao X."/>
            <person name="Li L."/>
            <person name="Tang Y."/>
            <person name="Lv G."/>
            <person name="Zhou Y."/>
            <person name="Sun X."/>
            <person name="Brodelius P.E."/>
            <person name="Rose J.K.C."/>
            <person name="Tang K."/>
        </authorList>
    </citation>
    <scope>NUCLEOTIDE SEQUENCE [LARGE SCALE GENOMIC DNA]</scope>
    <source>
        <strain evidence="2">cv. Huhao1</strain>
        <tissue evidence="1">Leaf</tissue>
    </source>
</reference>
<evidence type="ECO:0000313" key="2">
    <source>
        <dbReference type="Proteomes" id="UP000245207"/>
    </source>
</evidence>
<dbReference type="AlphaFoldDB" id="A0A2U1MNK9"/>
<dbReference type="Proteomes" id="UP000245207">
    <property type="component" value="Unassembled WGS sequence"/>
</dbReference>
<dbReference type="PANTHER" id="PTHR45751">
    <property type="entry name" value="COPINE FAMILY PROTEIN 1"/>
    <property type="match status" value="1"/>
</dbReference>
<gene>
    <name evidence="1" type="ORF">CTI12_AA360020</name>
</gene>
<organism evidence="1 2">
    <name type="scientific">Artemisia annua</name>
    <name type="common">Sweet wormwood</name>
    <dbReference type="NCBI Taxonomy" id="35608"/>
    <lineage>
        <taxon>Eukaryota</taxon>
        <taxon>Viridiplantae</taxon>
        <taxon>Streptophyta</taxon>
        <taxon>Embryophyta</taxon>
        <taxon>Tracheophyta</taxon>
        <taxon>Spermatophyta</taxon>
        <taxon>Magnoliopsida</taxon>
        <taxon>eudicotyledons</taxon>
        <taxon>Gunneridae</taxon>
        <taxon>Pentapetalae</taxon>
        <taxon>asterids</taxon>
        <taxon>campanulids</taxon>
        <taxon>Asterales</taxon>
        <taxon>Asteraceae</taxon>
        <taxon>Asteroideae</taxon>
        <taxon>Anthemideae</taxon>
        <taxon>Artemisiinae</taxon>
        <taxon>Artemisia</taxon>
    </lineage>
</organism>
<dbReference type="STRING" id="35608.A0A2U1MNK9"/>
<dbReference type="EMBL" id="PKPP01004780">
    <property type="protein sequence ID" value="PWA62804.1"/>
    <property type="molecule type" value="Genomic_DNA"/>
</dbReference>
<protein>
    <submittedName>
        <fullName evidence="1">Uncharacterized protein</fullName>
    </submittedName>
</protein>
<dbReference type="InterPro" id="IPR052079">
    <property type="entry name" value="E3_ligase/Copine_domain"/>
</dbReference>
<dbReference type="GO" id="GO:0005634">
    <property type="term" value="C:nucleus"/>
    <property type="evidence" value="ECO:0007669"/>
    <property type="project" value="TreeGrafter"/>
</dbReference>
<dbReference type="GO" id="GO:0016567">
    <property type="term" value="P:protein ubiquitination"/>
    <property type="evidence" value="ECO:0007669"/>
    <property type="project" value="TreeGrafter"/>
</dbReference>
<accession>A0A2U1MNK9</accession>
<dbReference type="GO" id="GO:0004842">
    <property type="term" value="F:ubiquitin-protein transferase activity"/>
    <property type="evidence" value="ECO:0007669"/>
    <property type="project" value="TreeGrafter"/>
</dbReference>
<keyword evidence="2" id="KW-1185">Reference proteome</keyword>
<name>A0A2U1MNK9_ARTAN</name>
<comment type="caution">
    <text evidence="1">The sequence shown here is derived from an EMBL/GenBank/DDBJ whole genome shotgun (WGS) entry which is preliminary data.</text>
</comment>
<sequence length="96" mass="10908">MDDLARAGLESSNLIHGIEFTKRNEYTGLESSNLIHGIEFTKRNEYTGSRSFQRKRLHHLGDEYMDPGDPIHACRPCGALLLHAEALRGLHKDHKL</sequence>